<dbReference type="GO" id="GO:0016020">
    <property type="term" value="C:membrane"/>
    <property type="evidence" value="ECO:0007669"/>
    <property type="project" value="TreeGrafter"/>
</dbReference>
<dbReference type="PANTHER" id="PTHR12406">
    <property type="entry name" value="CALCIUM-INDEPENDENT PHOSPHOLIPASE A2 IPLA2 -RELATED"/>
    <property type="match status" value="1"/>
</dbReference>
<evidence type="ECO:0000256" key="1">
    <source>
        <dbReference type="ARBA" id="ARBA00023098"/>
    </source>
</evidence>
<evidence type="ECO:0000259" key="5">
    <source>
        <dbReference type="PROSITE" id="PS51635"/>
    </source>
</evidence>
<dbReference type="EMBL" id="SIDB01000004">
    <property type="protein sequence ID" value="KAI3433558.1"/>
    <property type="molecule type" value="Genomic_DNA"/>
</dbReference>
<dbReference type="PANTHER" id="PTHR12406:SF45">
    <property type="entry name" value="PATATIN"/>
    <property type="match status" value="1"/>
</dbReference>
<dbReference type="PROSITE" id="PS51635">
    <property type="entry name" value="PNPLA"/>
    <property type="match status" value="1"/>
</dbReference>
<accession>A0A9D4TSG2</accession>
<feature type="active site" description="Proton acceptor" evidence="2">
    <location>
        <position position="250"/>
    </location>
</feature>
<evidence type="ECO:0000256" key="3">
    <source>
        <dbReference type="RuleBase" id="RU361262"/>
    </source>
</evidence>
<dbReference type="GO" id="GO:0005811">
    <property type="term" value="C:lipid droplet"/>
    <property type="evidence" value="ECO:0007669"/>
    <property type="project" value="TreeGrafter"/>
</dbReference>
<dbReference type="GO" id="GO:0005737">
    <property type="term" value="C:cytoplasm"/>
    <property type="evidence" value="ECO:0007669"/>
    <property type="project" value="TreeGrafter"/>
</dbReference>
<dbReference type="InterPro" id="IPR016035">
    <property type="entry name" value="Acyl_Trfase/lysoPLipase"/>
</dbReference>
<feature type="active site" description="Nucleophile" evidence="2">
    <location>
        <position position="131"/>
    </location>
</feature>
<feature type="compositionally biased region" description="Basic residues" evidence="4">
    <location>
        <begin position="18"/>
        <end position="29"/>
    </location>
</feature>
<dbReference type="AlphaFoldDB" id="A0A9D4TSG2"/>
<dbReference type="SUPFAM" id="SSF52151">
    <property type="entry name" value="FabD/lysophospholipase-like"/>
    <property type="match status" value="1"/>
</dbReference>
<dbReference type="Pfam" id="PF01734">
    <property type="entry name" value="Patatin"/>
    <property type="match status" value="1"/>
</dbReference>
<reference evidence="6" key="1">
    <citation type="journal article" date="2019" name="Plant J.">
        <title>Chlorella vulgaris genome assembly and annotation reveals the molecular basis for metabolic acclimation to high light conditions.</title>
        <authorList>
            <person name="Cecchin M."/>
            <person name="Marcolungo L."/>
            <person name="Rossato M."/>
            <person name="Girolomoni L."/>
            <person name="Cosentino E."/>
            <person name="Cuine S."/>
            <person name="Li-Beisson Y."/>
            <person name="Delledonne M."/>
            <person name="Ballottari M."/>
        </authorList>
    </citation>
    <scope>NUCLEOTIDE SEQUENCE</scope>
    <source>
        <strain evidence="6">211/11P</strain>
    </source>
</reference>
<dbReference type="GO" id="GO:0019433">
    <property type="term" value="P:triglyceride catabolic process"/>
    <property type="evidence" value="ECO:0007669"/>
    <property type="project" value="TreeGrafter"/>
</dbReference>
<feature type="short sequence motif" description="GXSXG" evidence="2">
    <location>
        <begin position="129"/>
        <end position="133"/>
    </location>
</feature>
<name>A0A9D4TSG2_CHLVU</name>
<feature type="region of interest" description="Disordered" evidence="4">
    <location>
        <begin position="1"/>
        <end position="29"/>
    </location>
</feature>
<keyword evidence="2 3" id="KW-0442">Lipid degradation</keyword>
<sequence length="351" mass="38375">MSSLRTTAQPLKSQPRASVHRGSVKTRRHSPLRVCAAATGIAAPASQPDALPDQLPRDVAALRRWFRRRVGSKGAAEEEAAALEEEPAATAAQQPILSFAGGGIFFWWMLGCLRYLHRNFDLSKVQLVGASAGGLIATLAACGVNEDKAVRVAHRLAEEYGVYDRPAGLAGIWGSLIRDWLEELLPADAAERCAGRVRLVVTEVPSLRIRYLENFESKQDLIDANMASVHIPFFLDGNPTRSYRGRAYIDGSLWDFVMSGNSKLVTCEGQACVIDYFDDDQLGRNRLDFIKLANLEQVQAFVQSGYAFAERTDAAGDGFEGKLGITRKGRVRKVLEVPVWGLRSALASVDG</sequence>
<comment type="function">
    <text evidence="3">Lipolytic acyl hydrolase (LAH).</text>
</comment>
<comment type="caution">
    <text evidence="2">Lacks conserved residue(s) required for the propagation of feature annotation.</text>
</comment>
<feature type="compositionally biased region" description="Polar residues" evidence="4">
    <location>
        <begin position="1"/>
        <end position="16"/>
    </location>
</feature>
<dbReference type="Proteomes" id="UP001055712">
    <property type="component" value="Unassembled WGS sequence"/>
</dbReference>
<feature type="domain" description="PNPLA" evidence="5">
    <location>
        <begin position="97"/>
        <end position="263"/>
    </location>
</feature>
<organism evidence="6 7">
    <name type="scientific">Chlorella vulgaris</name>
    <name type="common">Green alga</name>
    <dbReference type="NCBI Taxonomy" id="3077"/>
    <lineage>
        <taxon>Eukaryota</taxon>
        <taxon>Viridiplantae</taxon>
        <taxon>Chlorophyta</taxon>
        <taxon>core chlorophytes</taxon>
        <taxon>Trebouxiophyceae</taxon>
        <taxon>Chlorellales</taxon>
        <taxon>Chlorellaceae</taxon>
        <taxon>Chlorella clade</taxon>
        <taxon>Chlorella</taxon>
    </lineage>
</organism>
<dbReference type="Gene3D" id="3.40.1090.10">
    <property type="entry name" value="Cytosolic phospholipase A2 catalytic domain"/>
    <property type="match status" value="1"/>
</dbReference>
<dbReference type="OrthoDB" id="197155at2759"/>
<proteinExistence type="inferred from homology"/>
<evidence type="ECO:0000313" key="6">
    <source>
        <dbReference type="EMBL" id="KAI3433558.1"/>
    </source>
</evidence>
<dbReference type="GO" id="GO:0004806">
    <property type="term" value="F:triacylglycerol lipase activity"/>
    <property type="evidence" value="ECO:0007669"/>
    <property type="project" value="TreeGrafter"/>
</dbReference>
<dbReference type="EC" id="3.1.1.-" evidence="3"/>
<reference evidence="6" key="2">
    <citation type="submission" date="2020-11" db="EMBL/GenBank/DDBJ databases">
        <authorList>
            <person name="Cecchin M."/>
            <person name="Marcolungo L."/>
            <person name="Rossato M."/>
            <person name="Girolomoni L."/>
            <person name="Cosentino E."/>
            <person name="Cuine S."/>
            <person name="Li-Beisson Y."/>
            <person name="Delledonne M."/>
            <person name="Ballottari M."/>
        </authorList>
    </citation>
    <scope>NUCLEOTIDE SEQUENCE</scope>
    <source>
        <strain evidence="6">211/11P</strain>
        <tissue evidence="6">Whole cell</tissue>
    </source>
</reference>
<evidence type="ECO:0000313" key="7">
    <source>
        <dbReference type="Proteomes" id="UP001055712"/>
    </source>
</evidence>
<keyword evidence="2 3" id="KW-0378">Hydrolase</keyword>
<gene>
    <name evidence="6" type="ORF">D9Q98_003369</name>
</gene>
<dbReference type="InterPro" id="IPR002641">
    <property type="entry name" value="PNPLA_dom"/>
</dbReference>
<protein>
    <recommendedName>
        <fullName evidence="3">Patatin</fullName>
        <ecNumber evidence="3">3.1.1.-</ecNumber>
    </recommendedName>
</protein>
<comment type="similarity">
    <text evidence="3">Belongs to the patatin family.</text>
</comment>
<dbReference type="InterPro" id="IPR033562">
    <property type="entry name" value="PLPL"/>
</dbReference>
<keyword evidence="7" id="KW-1185">Reference proteome</keyword>
<dbReference type="GO" id="GO:0055088">
    <property type="term" value="P:lipid homeostasis"/>
    <property type="evidence" value="ECO:0007669"/>
    <property type="project" value="TreeGrafter"/>
</dbReference>
<keyword evidence="1 2" id="KW-0443">Lipid metabolism</keyword>
<evidence type="ECO:0000256" key="2">
    <source>
        <dbReference type="PROSITE-ProRule" id="PRU01161"/>
    </source>
</evidence>
<evidence type="ECO:0000256" key="4">
    <source>
        <dbReference type="SAM" id="MobiDB-lite"/>
    </source>
</evidence>
<comment type="caution">
    <text evidence="6">The sequence shown here is derived from an EMBL/GenBank/DDBJ whole genome shotgun (WGS) entry which is preliminary data.</text>
</comment>
<comment type="domain">
    <text evidence="3">The nitrogen atoms of the two glycine residues in the GGXR motif define the oxyanion hole, and stabilize the oxyanion that forms during the nucleophilic attack by the catalytic serine during substrate cleavage.</text>
</comment>